<dbReference type="EMBL" id="CAMPGE010012684">
    <property type="protein sequence ID" value="CAI2371444.1"/>
    <property type="molecule type" value="Genomic_DNA"/>
</dbReference>
<organism evidence="3 4">
    <name type="scientific">Euplotes crassus</name>
    <dbReference type="NCBI Taxonomy" id="5936"/>
    <lineage>
        <taxon>Eukaryota</taxon>
        <taxon>Sar</taxon>
        <taxon>Alveolata</taxon>
        <taxon>Ciliophora</taxon>
        <taxon>Intramacronucleata</taxon>
        <taxon>Spirotrichea</taxon>
        <taxon>Hypotrichia</taxon>
        <taxon>Euplotida</taxon>
        <taxon>Euplotidae</taxon>
        <taxon>Moneuplotes</taxon>
    </lineage>
</organism>
<dbReference type="Gene3D" id="3.90.70.10">
    <property type="entry name" value="Cysteine proteinases"/>
    <property type="match status" value="1"/>
</dbReference>
<dbReference type="InterPro" id="IPR050185">
    <property type="entry name" value="Ub_carboxyl-term_hydrolase"/>
</dbReference>
<dbReference type="InterPro" id="IPR038765">
    <property type="entry name" value="Papain-like_cys_pep_sf"/>
</dbReference>
<evidence type="ECO:0000313" key="3">
    <source>
        <dbReference type="EMBL" id="CAI2371444.1"/>
    </source>
</evidence>
<dbReference type="SUPFAM" id="SSF54001">
    <property type="entry name" value="Cysteine proteinases"/>
    <property type="match status" value="1"/>
</dbReference>
<dbReference type="InterPro" id="IPR001394">
    <property type="entry name" value="Peptidase_C19_UCH"/>
</dbReference>
<dbReference type="PANTHER" id="PTHR21646">
    <property type="entry name" value="UBIQUITIN CARBOXYL-TERMINAL HYDROLASE"/>
    <property type="match status" value="1"/>
</dbReference>
<dbReference type="PANTHER" id="PTHR21646:SF46">
    <property type="entry name" value="UBIQUITIN CARBOXYL-TERMINAL HYDROLASE"/>
    <property type="match status" value="1"/>
</dbReference>
<dbReference type="Pfam" id="PF00443">
    <property type="entry name" value="UCH"/>
    <property type="match status" value="1"/>
</dbReference>
<comment type="caution">
    <text evidence="3">The sequence shown here is derived from an EMBL/GenBank/DDBJ whole genome shotgun (WGS) entry which is preliminary data.</text>
</comment>
<dbReference type="PROSITE" id="PS50235">
    <property type="entry name" value="USP_3"/>
    <property type="match status" value="1"/>
</dbReference>
<reference evidence="3" key="1">
    <citation type="submission" date="2023-07" db="EMBL/GenBank/DDBJ databases">
        <authorList>
            <consortium name="AG Swart"/>
            <person name="Singh M."/>
            <person name="Singh A."/>
            <person name="Seah K."/>
            <person name="Emmerich C."/>
        </authorList>
    </citation>
    <scope>NUCLEOTIDE SEQUENCE</scope>
    <source>
        <strain evidence="3">DP1</strain>
    </source>
</reference>
<feature type="transmembrane region" description="Helical" evidence="1">
    <location>
        <begin position="7"/>
        <end position="30"/>
    </location>
</feature>
<proteinExistence type="predicted"/>
<sequence length="420" mass="49081">MEDIFNFVFGFVIIYSVYKLICLFVSTVRFCCRLVCCCRNNRGLEGCHGRRGMDSVDVGNLCFEFDCKREDEVDGVLGSEVISDTKSEKEEIKENKEEAIDLKIYKGIRSPDLDSFLTSALQCLISIPEFCSPQENEEMKDFRDCKLNPQTSVLDEIKDLKRRYFDDYYEEIDIMNIRRSFNKKFPRFQNHDSFDLLMALFEDIQKQMNPTMAPFIPNSSLNYKDICKEYENSHPSIVNQLFVGLSKLTYVCQDCGKENIIYDDFKHITLDCIHQSSKLAFKELCESFNRGKYSHFRCKKCQCDSLCMFTNKIIKYPKYLLIVIQKEELKCQSQSNKPIDYKSSFSLPTPDSQTVTYTLKSIICKTRALLYNHYSAICKRGSEWVLFDNSFCSTITETFDLTLRSDVHILFYKAEEIPEF</sequence>
<keyword evidence="4" id="KW-1185">Reference proteome</keyword>
<dbReference type="InterPro" id="IPR028889">
    <property type="entry name" value="USP"/>
</dbReference>
<accession>A0AAD1UMC6</accession>
<keyword evidence="1" id="KW-1133">Transmembrane helix</keyword>
<evidence type="ECO:0000256" key="1">
    <source>
        <dbReference type="SAM" id="Phobius"/>
    </source>
</evidence>
<keyword evidence="1" id="KW-0472">Membrane</keyword>
<protein>
    <recommendedName>
        <fullName evidence="2">USP domain-containing protein</fullName>
    </recommendedName>
</protein>
<evidence type="ECO:0000313" key="4">
    <source>
        <dbReference type="Proteomes" id="UP001295684"/>
    </source>
</evidence>
<feature type="domain" description="USP" evidence="2">
    <location>
        <begin position="106"/>
        <end position="415"/>
    </location>
</feature>
<dbReference type="Proteomes" id="UP001295684">
    <property type="component" value="Unassembled WGS sequence"/>
</dbReference>
<dbReference type="GO" id="GO:0004843">
    <property type="term" value="F:cysteine-type deubiquitinase activity"/>
    <property type="evidence" value="ECO:0007669"/>
    <property type="project" value="InterPro"/>
</dbReference>
<evidence type="ECO:0000259" key="2">
    <source>
        <dbReference type="PROSITE" id="PS50235"/>
    </source>
</evidence>
<dbReference type="GO" id="GO:0016579">
    <property type="term" value="P:protein deubiquitination"/>
    <property type="evidence" value="ECO:0007669"/>
    <property type="project" value="InterPro"/>
</dbReference>
<gene>
    <name evidence="3" type="ORF">ECRASSUSDP1_LOCUS12767</name>
</gene>
<keyword evidence="1" id="KW-0812">Transmembrane</keyword>
<name>A0AAD1UMC6_EUPCR</name>
<dbReference type="AlphaFoldDB" id="A0AAD1UMC6"/>